<name>A0A8K1LKL2_9PASS</name>
<dbReference type="Proteomes" id="UP000796761">
    <property type="component" value="Unassembled WGS sequence"/>
</dbReference>
<dbReference type="AlphaFoldDB" id="A0A8K1LKL2"/>
<accession>A0A8K1LKL2</accession>
<sequence>SPKLKDWEWLDCDKAAADFLTDEAEGSFLAGQPYQSEIIAHGSFSGQNLPLVMVEIGCSCEDTSPALPRPDLPWD</sequence>
<comment type="caution">
    <text evidence="1">The sequence shown here is derived from an EMBL/GenBank/DDBJ whole genome shotgun (WGS) entry which is preliminary data.</text>
</comment>
<protein>
    <submittedName>
        <fullName evidence="1">Uncharacterized protein</fullName>
    </submittedName>
</protein>
<proteinExistence type="predicted"/>
<reference evidence="1" key="1">
    <citation type="submission" date="2019-04" db="EMBL/GenBank/DDBJ databases">
        <title>Genome assembly of Zosterops borbonicus 15179.</title>
        <authorList>
            <person name="Leroy T."/>
            <person name="Anselmetti Y."/>
            <person name="Tilak M.-K."/>
            <person name="Nabholz B."/>
        </authorList>
    </citation>
    <scope>NUCLEOTIDE SEQUENCE</scope>
    <source>
        <strain evidence="1">HGM_15179</strain>
        <tissue evidence="1">Muscle</tissue>
    </source>
</reference>
<gene>
    <name evidence="1" type="ORF">HGM15179_010048</name>
</gene>
<keyword evidence="2" id="KW-1185">Reference proteome</keyword>
<feature type="non-terminal residue" evidence="1">
    <location>
        <position position="1"/>
    </location>
</feature>
<evidence type="ECO:0000313" key="2">
    <source>
        <dbReference type="Proteomes" id="UP000796761"/>
    </source>
</evidence>
<organism evidence="1 2">
    <name type="scientific">Zosterops borbonicus</name>
    <dbReference type="NCBI Taxonomy" id="364589"/>
    <lineage>
        <taxon>Eukaryota</taxon>
        <taxon>Metazoa</taxon>
        <taxon>Chordata</taxon>
        <taxon>Craniata</taxon>
        <taxon>Vertebrata</taxon>
        <taxon>Euteleostomi</taxon>
        <taxon>Archelosauria</taxon>
        <taxon>Archosauria</taxon>
        <taxon>Dinosauria</taxon>
        <taxon>Saurischia</taxon>
        <taxon>Theropoda</taxon>
        <taxon>Coelurosauria</taxon>
        <taxon>Aves</taxon>
        <taxon>Neognathae</taxon>
        <taxon>Neoaves</taxon>
        <taxon>Telluraves</taxon>
        <taxon>Australaves</taxon>
        <taxon>Passeriformes</taxon>
        <taxon>Sylvioidea</taxon>
        <taxon>Zosteropidae</taxon>
        <taxon>Zosterops</taxon>
    </lineage>
</organism>
<evidence type="ECO:0000313" key="1">
    <source>
        <dbReference type="EMBL" id="TRZ17058.1"/>
    </source>
</evidence>
<dbReference type="EMBL" id="SWJQ01000286">
    <property type="protein sequence ID" value="TRZ17058.1"/>
    <property type="molecule type" value="Genomic_DNA"/>
</dbReference>